<organism evidence="1 2">
    <name type="scientific">Halomicronema hongdechloris C2206</name>
    <dbReference type="NCBI Taxonomy" id="1641165"/>
    <lineage>
        <taxon>Bacteria</taxon>
        <taxon>Bacillati</taxon>
        <taxon>Cyanobacteriota</taxon>
        <taxon>Cyanophyceae</taxon>
        <taxon>Nodosilineales</taxon>
        <taxon>Nodosilineaceae</taxon>
        <taxon>Halomicronema</taxon>
    </lineage>
</organism>
<dbReference type="Proteomes" id="UP000191901">
    <property type="component" value="Chromosome"/>
</dbReference>
<dbReference type="EMBL" id="CP021983">
    <property type="protein sequence ID" value="ASC71635.1"/>
    <property type="molecule type" value="Genomic_DNA"/>
</dbReference>
<name>A0A1Z3HMY4_9CYAN</name>
<keyword evidence="2" id="KW-1185">Reference proteome</keyword>
<dbReference type="AlphaFoldDB" id="A0A1Z3HMY4"/>
<proteinExistence type="predicted"/>
<gene>
    <name evidence="1" type="ORF">XM38_025880</name>
</gene>
<accession>A0A1Z3HMY4</accession>
<dbReference type="KEGG" id="hhg:XM38_025880"/>
<protein>
    <submittedName>
        <fullName evidence="1">Uncharacterized protein</fullName>
    </submittedName>
</protein>
<reference evidence="1 2" key="1">
    <citation type="journal article" date="2016" name="Biochim. Biophys. Acta">
        <title>Characterization of red-shifted phycobilisomes isolated from the chlorophyll f-containing cyanobacterium Halomicronema hongdechloris.</title>
        <authorList>
            <person name="Li Y."/>
            <person name="Lin Y."/>
            <person name="Garvey C.J."/>
            <person name="Birch D."/>
            <person name="Corkery R.W."/>
            <person name="Loughlin P.C."/>
            <person name="Scheer H."/>
            <person name="Willows R.D."/>
            <person name="Chen M."/>
        </authorList>
    </citation>
    <scope>NUCLEOTIDE SEQUENCE [LARGE SCALE GENOMIC DNA]</scope>
    <source>
        <strain evidence="1 2">C2206</strain>
    </source>
</reference>
<sequence>MPGLSSLYGARPGEFAGWNVFCRAVPQLRGIWCDRGEWDVLQRLGLDTHIEDIFSGDWQAQMRALEQADRERQALREKMGPELAAQIFELADRLEQHPNGDFGVAYLMRRFEE</sequence>
<evidence type="ECO:0000313" key="2">
    <source>
        <dbReference type="Proteomes" id="UP000191901"/>
    </source>
</evidence>
<evidence type="ECO:0000313" key="1">
    <source>
        <dbReference type="EMBL" id="ASC71635.1"/>
    </source>
</evidence>